<feature type="region of interest" description="Disordered" evidence="2">
    <location>
        <begin position="212"/>
        <end position="236"/>
    </location>
</feature>
<evidence type="ECO:0000313" key="4">
    <source>
        <dbReference type="Proteomes" id="UP000223968"/>
    </source>
</evidence>
<dbReference type="SUPFAM" id="SSF48403">
    <property type="entry name" value="Ankyrin repeat"/>
    <property type="match status" value="1"/>
</dbReference>
<dbReference type="InterPro" id="IPR051616">
    <property type="entry name" value="Cul2-RING_E3_ligase_SR"/>
</dbReference>
<dbReference type="AlphaFoldDB" id="A0A2B7YCS9"/>
<dbReference type="OrthoDB" id="4185355at2759"/>
<sequence>MSFGYSVTDIISLTTLSWKLYKTCKSAPASFASLSSEVLSLHAVLKEAEETLFPRKAGPGAPALSASAQENLRVIADGCHAVLMDLQSLIDRYEGLGRKPISWGRLKWGAEDIAELRSRLASNVAMLNTFVSISQIAVQQKLDRYLSKQKNSNRDSAISEQTADSLSSNEKLTWRSIRKELAEMGITVAAFDSNREFILNWFAEAVESGAFQPQNIDTDSSGGDSESEDEKPGIVLQPSTADSKILGRNVFKSKLRASSTFQSREERRVIRRLSTSSTDARPTSPSRLLSLSLQPKINLLTSVKARNISAVRKYLTADPEPSISTLNTALQTAIYLGDHPILHLLLTSHPNHVPVDTEIYINALLAASFDDQTSTLHHLLTAYPSHNQTFQSIFPLALKAAAVRGRTAIATTLLSHYYNNPNTPSPSQSGTDPLDPALRVAATQGHTEIVRQLLFHGANPNLERRFYFGNSLQAACYKGHREIVELLLQHKADPNAGNYQFGCPLQAASLQGHVEIVRSLIAYGADVNLKGGKYGCALEAARGRGHGEIVRILREEGAVGGAAGDGGGGNDGGVEFFGIEGGKEDEMVEEM</sequence>
<evidence type="ECO:0000256" key="1">
    <source>
        <dbReference type="PROSITE-ProRule" id="PRU00023"/>
    </source>
</evidence>
<name>A0A2B7YCS9_9EURO</name>
<dbReference type="Gene3D" id="1.25.40.20">
    <property type="entry name" value="Ankyrin repeat-containing domain"/>
    <property type="match status" value="1"/>
</dbReference>
<dbReference type="SMART" id="SM00248">
    <property type="entry name" value="ANK"/>
    <property type="match status" value="5"/>
</dbReference>
<dbReference type="PANTHER" id="PTHR46224">
    <property type="entry name" value="ANKYRIN REPEAT FAMILY PROTEIN"/>
    <property type="match status" value="1"/>
</dbReference>
<feature type="repeat" description="ANK" evidence="1">
    <location>
        <begin position="504"/>
        <end position="532"/>
    </location>
</feature>
<keyword evidence="1" id="KW-0040">ANK repeat</keyword>
<dbReference type="EMBL" id="PDNB01000002">
    <property type="protein sequence ID" value="PGH18843.1"/>
    <property type="molecule type" value="Genomic_DNA"/>
</dbReference>
<dbReference type="InterPro" id="IPR036770">
    <property type="entry name" value="Ankyrin_rpt-contain_sf"/>
</dbReference>
<gene>
    <name evidence="3" type="ORF">AJ79_00256</name>
</gene>
<reference evidence="3 4" key="1">
    <citation type="submission" date="2017-10" db="EMBL/GenBank/DDBJ databases">
        <title>Comparative genomics in systemic dimorphic fungi from Ajellomycetaceae.</title>
        <authorList>
            <person name="Munoz J.F."/>
            <person name="Mcewen J.G."/>
            <person name="Clay O.K."/>
            <person name="Cuomo C.A."/>
        </authorList>
    </citation>
    <scope>NUCLEOTIDE SEQUENCE [LARGE SCALE GENOMIC DNA]</scope>
    <source>
        <strain evidence="3 4">UAMH5409</strain>
    </source>
</reference>
<protein>
    <submittedName>
        <fullName evidence="3">Uncharacterized protein</fullName>
    </submittedName>
</protein>
<feature type="repeat" description="ANK" evidence="1">
    <location>
        <begin position="437"/>
        <end position="465"/>
    </location>
</feature>
<dbReference type="InterPro" id="IPR002110">
    <property type="entry name" value="Ankyrin_rpt"/>
</dbReference>
<organism evidence="3 4">
    <name type="scientific">Helicocarpus griseus UAMH5409</name>
    <dbReference type="NCBI Taxonomy" id="1447875"/>
    <lineage>
        <taxon>Eukaryota</taxon>
        <taxon>Fungi</taxon>
        <taxon>Dikarya</taxon>
        <taxon>Ascomycota</taxon>
        <taxon>Pezizomycotina</taxon>
        <taxon>Eurotiomycetes</taxon>
        <taxon>Eurotiomycetidae</taxon>
        <taxon>Onygenales</taxon>
        <taxon>Ajellomycetaceae</taxon>
        <taxon>Helicocarpus</taxon>
    </lineage>
</organism>
<proteinExistence type="predicted"/>
<accession>A0A2B7YCS9</accession>
<evidence type="ECO:0000313" key="3">
    <source>
        <dbReference type="EMBL" id="PGH18843.1"/>
    </source>
</evidence>
<comment type="caution">
    <text evidence="3">The sequence shown here is derived from an EMBL/GenBank/DDBJ whole genome shotgun (WGS) entry which is preliminary data.</text>
</comment>
<keyword evidence="4" id="KW-1185">Reference proteome</keyword>
<dbReference type="Proteomes" id="UP000223968">
    <property type="component" value="Unassembled WGS sequence"/>
</dbReference>
<feature type="repeat" description="ANK" evidence="1">
    <location>
        <begin position="472"/>
        <end position="499"/>
    </location>
</feature>
<dbReference type="STRING" id="1447875.A0A2B7YCS9"/>
<dbReference type="PANTHER" id="PTHR46224:SF64">
    <property type="entry name" value="IQ MOTIF AND ANKYRIN REPEAT DOMAIN-CONTAINING PROTEIN 1"/>
    <property type="match status" value="1"/>
</dbReference>
<evidence type="ECO:0000256" key="2">
    <source>
        <dbReference type="SAM" id="MobiDB-lite"/>
    </source>
</evidence>
<dbReference type="PROSITE" id="PS50297">
    <property type="entry name" value="ANK_REP_REGION"/>
    <property type="match status" value="1"/>
</dbReference>
<dbReference type="Pfam" id="PF12796">
    <property type="entry name" value="Ank_2"/>
    <property type="match status" value="1"/>
</dbReference>
<dbReference type="PROSITE" id="PS50088">
    <property type="entry name" value="ANK_REPEAT"/>
    <property type="match status" value="3"/>
</dbReference>